<accession>A0ABV9I1Q1</accession>
<protein>
    <submittedName>
        <fullName evidence="1">Uncharacterized protein</fullName>
    </submittedName>
</protein>
<gene>
    <name evidence="1" type="ORF">ACFO3O_19400</name>
</gene>
<dbReference type="Proteomes" id="UP001596043">
    <property type="component" value="Unassembled WGS sequence"/>
</dbReference>
<dbReference type="EMBL" id="JBHSFV010000014">
    <property type="protein sequence ID" value="MFC4636084.1"/>
    <property type="molecule type" value="Genomic_DNA"/>
</dbReference>
<organism evidence="1 2">
    <name type="scientific">Dokdonia ponticola</name>
    <dbReference type="NCBI Taxonomy" id="2041041"/>
    <lineage>
        <taxon>Bacteria</taxon>
        <taxon>Pseudomonadati</taxon>
        <taxon>Bacteroidota</taxon>
        <taxon>Flavobacteriia</taxon>
        <taxon>Flavobacteriales</taxon>
        <taxon>Flavobacteriaceae</taxon>
        <taxon>Dokdonia</taxon>
    </lineage>
</organism>
<comment type="caution">
    <text evidence="1">The sequence shown here is derived from an EMBL/GenBank/DDBJ whole genome shotgun (WGS) entry which is preliminary data.</text>
</comment>
<dbReference type="RefSeq" id="WP_379981934.1">
    <property type="nucleotide sequence ID" value="NZ_JBHSFV010000014.1"/>
</dbReference>
<sequence length="151" mass="16974">MALLRKNISDKLKSVFTDSLSEDERLSRHFIGYATSLAKRSHRQGVISLQIIQEAEELSATLFKGDSPIKTICLDEIALFFTNGFSASLIGKSIVEEKLKNYFKTFKVSSVSKSIGVRMVIVKEEQVKIYTFGTQCASEVLLSEFITFFKS</sequence>
<proteinExistence type="predicted"/>
<keyword evidence="2" id="KW-1185">Reference proteome</keyword>
<evidence type="ECO:0000313" key="1">
    <source>
        <dbReference type="EMBL" id="MFC4636084.1"/>
    </source>
</evidence>
<reference evidence="2" key="1">
    <citation type="journal article" date="2019" name="Int. J. Syst. Evol. Microbiol.">
        <title>The Global Catalogue of Microorganisms (GCM) 10K type strain sequencing project: providing services to taxonomists for standard genome sequencing and annotation.</title>
        <authorList>
            <consortium name="The Broad Institute Genomics Platform"/>
            <consortium name="The Broad Institute Genome Sequencing Center for Infectious Disease"/>
            <person name="Wu L."/>
            <person name="Ma J."/>
        </authorList>
    </citation>
    <scope>NUCLEOTIDE SEQUENCE [LARGE SCALE GENOMIC DNA]</scope>
    <source>
        <strain evidence="2">YJ-61-S</strain>
    </source>
</reference>
<evidence type="ECO:0000313" key="2">
    <source>
        <dbReference type="Proteomes" id="UP001596043"/>
    </source>
</evidence>
<name>A0ABV9I1Q1_9FLAO</name>